<comment type="subcellular location">
    <subcellularLocation>
        <location evidence="11">Cytoplasm</location>
    </subcellularLocation>
</comment>
<gene>
    <name evidence="14" type="ORF">W911_06680</name>
</gene>
<evidence type="ECO:0000256" key="5">
    <source>
        <dbReference type="ARBA" id="ARBA00022630"/>
    </source>
</evidence>
<dbReference type="SUPFAM" id="SSF46977">
    <property type="entry name" value="Succinate dehydrogenase/fumarate reductase flavoprotein C-terminal domain"/>
    <property type="match status" value="1"/>
</dbReference>
<dbReference type="InterPro" id="IPR036188">
    <property type="entry name" value="FAD/NAD-bd_sf"/>
</dbReference>
<dbReference type="PANTHER" id="PTHR42716:SF2">
    <property type="entry name" value="L-ASPARTATE OXIDASE, CHLOROPLASTIC"/>
    <property type="match status" value="1"/>
</dbReference>
<evidence type="ECO:0000259" key="13">
    <source>
        <dbReference type="Pfam" id="PF02910"/>
    </source>
</evidence>
<dbReference type="InterPro" id="IPR037099">
    <property type="entry name" value="Fum_R/Succ_DH_flav-like_C_sf"/>
</dbReference>
<dbReference type="GO" id="GO:0034628">
    <property type="term" value="P:'de novo' NAD+ biosynthetic process from L-aspartate"/>
    <property type="evidence" value="ECO:0007669"/>
    <property type="project" value="TreeGrafter"/>
</dbReference>
<comment type="cofactor">
    <cofactor evidence="1 11">
        <name>FAD</name>
        <dbReference type="ChEBI" id="CHEBI:57692"/>
    </cofactor>
</comment>
<evidence type="ECO:0000256" key="7">
    <source>
        <dbReference type="ARBA" id="ARBA00022827"/>
    </source>
</evidence>
<keyword evidence="15" id="KW-1185">Reference proteome</keyword>
<dbReference type="Gene3D" id="3.90.700.10">
    <property type="entry name" value="Succinate dehydrogenase/fumarate reductase flavoprotein, catalytic domain"/>
    <property type="match status" value="1"/>
</dbReference>
<accession>V5SCC9</accession>
<protein>
    <recommendedName>
        <fullName evidence="4 10">L-aspartate oxidase</fullName>
        <ecNumber evidence="4 10">1.4.3.16</ecNumber>
    </recommendedName>
</protein>
<feature type="domain" description="Fumarate reductase/succinate dehydrogenase flavoprotein-like C-terminal" evidence="13">
    <location>
        <begin position="489"/>
        <end position="520"/>
    </location>
</feature>
<comment type="function">
    <text evidence="11">Catalyzes the oxidation of L-aspartate to iminoaspartate.</text>
</comment>
<keyword evidence="5 11" id="KW-0285">Flavoprotein</keyword>
<dbReference type="HOGENOM" id="CLU_014312_3_2_5"/>
<evidence type="ECO:0000256" key="3">
    <source>
        <dbReference type="ARBA" id="ARBA00008562"/>
    </source>
</evidence>
<dbReference type="PRINTS" id="PR00411">
    <property type="entry name" value="PNDRDTASEI"/>
</dbReference>
<keyword evidence="8 11" id="KW-0560">Oxidoreductase</keyword>
<dbReference type="PRINTS" id="PR00368">
    <property type="entry name" value="FADPNR"/>
</dbReference>
<sequence length="562" mass="57613">MDSAVSNPLVHGFADPNRALGSGDIVVVGAGLAGLFAALRLAPLPVTVVAAAPLGEGASSVWAQGGIAAAVGEGDTPEQHAADTIAAGDGLVDPNVARVIAEEAPARIADLLRYGVPFDRDLAGHLVLSREAAHSARRVVRVSGDRAGAAIMQALIAAVRATPSIRVLENYEALDLILDAGSNAAGRCAGVRLIRRDAAGSGTFDFMPASAVVLATGGASALYAVTTNPIYACGEALAFAARAGAVISDAEFVQFHPTAIDAGIDPAPLASEALRGEGATLINRSGERFLLQLHPDGELGPRDIVARGVFSEIASGDGAFLDCRTAIGARFPQAFPTVYTHCLAAGIDPATQPIPVAPAAHYHMGGVATDLSGRTSLEGLWAVGEVAATGLHGANRLASNSLLEAVVMGARVAADIAALIAPETARPVAKTYRVAEERALDSAYRDYLLARLRNTMSQHVGVVRNGPDLVRALKILREIGVEAVGDRSLVNMALAAEIIAGSALLRRESRGAHFRSDFAEPVEALRQRSAVTLDTIRSAVAAAPDAGGPAVAAASFVAELSL</sequence>
<dbReference type="InterPro" id="IPR027477">
    <property type="entry name" value="Succ_DH/fumarate_Rdtase_cat_sf"/>
</dbReference>
<dbReference type="OrthoDB" id="9806724at2"/>
<dbReference type="Pfam" id="PF00890">
    <property type="entry name" value="FAD_binding_2"/>
    <property type="match status" value="1"/>
</dbReference>
<dbReference type="Gene3D" id="3.50.50.60">
    <property type="entry name" value="FAD/NAD(P)-binding domain"/>
    <property type="match status" value="1"/>
</dbReference>
<dbReference type="Pfam" id="PF02910">
    <property type="entry name" value="Succ_DH_flav_C"/>
    <property type="match status" value="1"/>
</dbReference>
<dbReference type="STRING" id="1029756.W911_06680"/>
<dbReference type="InterPro" id="IPR015939">
    <property type="entry name" value="Fum_Rdtase/Succ_DH_flav-like_C"/>
</dbReference>
<dbReference type="EMBL" id="CP006912">
    <property type="protein sequence ID" value="AHB48142.1"/>
    <property type="molecule type" value="Genomic_DNA"/>
</dbReference>
<dbReference type="AlphaFoldDB" id="V5SCC9"/>
<comment type="pathway">
    <text evidence="2 11">Cofactor biosynthesis; NAD(+) biosynthesis; iminoaspartate from L-aspartate (oxidase route): step 1/1.</text>
</comment>
<evidence type="ECO:0000256" key="11">
    <source>
        <dbReference type="RuleBase" id="RU362049"/>
    </source>
</evidence>
<evidence type="ECO:0000256" key="9">
    <source>
        <dbReference type="ARBA" id="ARBA00048305"/>
    </source>
</evidence>
<evidence type="ECO:0000256" key="4">
    <source>
        <dbReference type="ARBA" id="ARBA00012173"/>
    </source>
</evidence>
<dbReference type="EC" id="1.4.3.16" evidence="4 10"/>
<evidence type="ECO:0000256" key="2">
    <source>
        <dbReference type="ARBA" id="ARBA00004950"/>
    </source>
</evidence>
<dbReference type="InterPro" id="IPR005288">
    <property type="entry name" value="NadB"/>
</dbReference>
<dbReference type="FunFam" id="3.90.700.10:FF:000002">
    <property type="entry name" value="L-aspartate oxidase"/>
    <property type="match status" value="1"/>
</dbReference>
<dbReference type="InterPro" id="IPR003953">
    <property type="entry name" value="FAD-dep_OxRdtase_2_FAD-bd"/>
</dbReference>
<dbReference type="NCBIfam" id="NF005701">
    <property type="entry name" value="PRK07512.1"/>
    <property type="match status" value="1"/>
</dbReference>
<dbReference type="GO" id="GO:0005737">
    <property type="term" value="C:cytoplasm"/>
    <property type="evidence" value="ECO:0007669"/>
    <property type="project" value="UniProtKB-SubCell"/>
</dbReference>
<evidence type="ECO:0000256" key="1">
    <source>
        <dbReference type="ARBA" id="ARBA00001974"/>
    </source>
</evidence>
<dbReference type="Gene3D" id="1.20.58.100">
    <property type="entry name" value="Fumarate reductase/succinate dehydrogenase flavoprotein-like, C-terminal domain"/>
    <property type="match status" value="1"/>
</dbReference>
<dbReference type="RefSeq" id="WP_023786729.1">
    <property type="nucleotide sequence ID" value="NC_022997.1"/>
</dbReference>
<dbReference type="SUPFAM" id="SSF51905">
    <property type="entry name" value="FAD/NAD(P)-binding domain"/>
    <property type="match status" value="1"/>
</dbReference>
<evidence type="ECO:0000256" key="6">
    <source>
        <dbReference type="ARBA" id="ARBA00022642"/>
    </source>
</evidence>
<evidence type="ECO:0000256" key="8">
    <source>
        <dbReference type="ARBA" id="ARBA00023002"/>
    </source>
</evidence>
<reference evidence="14 15" key="1">
    <citation type="journal article" date="2014" name="Genome Announc.">
        <title>Complete Genome Sequence of Hyphomicrobium nitrativorans Strain NL23, a Denitrifying Bacterium Isolated from Biofilm of a Methanol-Fed Denitrification System Treating Seawater at the Montreal Biodome.</title>
        <authorList>
            <person name="Martineau C."/>
            <person name="Villeneuve C."/>
            <person name="Mauffrey F."/>
            <person name="Villemur R."/>
        </authorList>
    </citation>
    <scope>NUCLEOTIDE SEQUENCE [LARGE SCALE GENOMIC DNA]</scope>
    <source>
        <strain evidence="14">NL23</strain>
    </source>
</reference>
<dbReference type="UniPathway" id="UPA00253">
    <property type="reaction ID" value="UER00326"/>
</dbReference>
<dbReference type="KEGG" id="hni:W911_06680"/>
<evidence type="ECO:0000313" key="15">
    <source>
        <dbReference type="Proteomes" id="UP000018542"/>
    </source>
</evidence>
<dbReference type="PATRIC" id="fig|1029756.8.peg.1400"/>
<dbReference type="PANTHER" id="PTHR42716">
    <property type="entry name" value="L-ASPARTATE OXIDASE"/>
    <property type="match status" value="1"/>
</dbReference>
<dbReference type="NCBIfam" id="TIGR00551">
    <property type="entry name" value="nadB"/>
    <property type="match status" value="1"/>
</dbReference>
<comment type="catalytic activity">
    <reaction evidence="9">
        <text>L-aspartate + O2 = iminosuccinate + H2O2</text>
        <dbReference type="Rhea" id="RHEA:25876"/>
        <dbReference type="ChEBI" id="CHEBI:15379"/>
        <dbReference type="ChEBI" id="CHEBI:16240"/>
        <dbReference type="ChEBI" id="CHEBI:29991"/>
        <dbReference type="ChEBI" id="CHEBI:77875"/>
        <dbReference type="EC" id="1.4.3.16"/>
    </reaction>
    <physiologicalReaction direction="left-to-right" evidence="9">
        <dbReference type="Rhea" id="RHEA:25877"/>
    </physiologicalReaction>
</comment>
<evidence type="ECO:0000256" key="10">
    <source>
        <dbReference type="NCBIfam" id="TIGR00551"/>
    </source>
</evidence>
<organism evidence="14 15">
    <name type="scientific">Hyphomicrobium nitrativorans NL23</name>
    <dbReference type="NCBI Taxonomy" id="1029756"/>
    <lineage>
        <taxon>Bacteria</taxon>
        <taxon>Pseudomonadati</taxon>
        <taxon>Pseudomonadota</taxon>
        <taxon>Alphaproteobacteria</taxon>
        <taxon>Hyphomicrobiales</taxon>
        <taxon>Hyphomicrobiaceae</taxon>
        <taxon>Hyphomicrobium</taxon>
    </lineage>
</organism>
<evidence type="ECO:0000313" key="14">
    <source>
        <dbReference type="EMBL" id="AHB48142.1"/>
    </source>
</evidence>
<evidence type="ECO:0000259" key="12">
    <source>
        <dbReference type="Pfam" id="PF00890"/>
    </source>
</evidence>
<dbReference type="GO" id="GO:0008734">
    <property type="term" value="F:L-aspartate oxidase activity"/>
    <property type="evidence" value="ECO:0007669"/>
    <property type="project" value="UniProtKB-UniRule"/>
</dbReference>
<proteinExistence type="inferred from homology"/>
<dbReference type="SUPFAM" id="SSF56425">
    <property type="entry name" value="Succinate dehydrogenase/fumarate reductase flavoprotein, catalytic domain"/>
    <property type="match status" value="1"/>
</dbReference>
<name>V5SCC9_9HYPH</name>
<feature type="domain" description="FAD-dependent oxidoreductase 2 FAD-binding" evidence="12">
    <location>
        <begin position="24"/>
        <end position="402"/>
    </location>
</feature>
<keyword evidence="6 11" id="KW-0662">Pyridine nucleotide biosynthesis</keyword>
<keyword evidence="7 11" id="KW-0274">FAD</keyword>
<dbReference type="Proteomes" id="UP000018542">
    <property type="component" value="Chromosome"/>
</dbReference>
<comment type="similarity">
    <text evidence="3 11">Belongs to the FAD-dependent oxidoreductase 2 family. NadB subfamily.</text>
</comment>